<dbReference type="PANTHER" id="PTHR43563:SF1">
    <property type="entry name" value="AMINE OXIDASE [FLAVIN-CONTAINING] B"/>
    <property type="match status" value="1"/>
</dbReference>
<comment type="caution">
    <text evidence="3">The sequence shown here is derived from an EMBL/GenBank/DDBJ whole genome shotgun (WGS) entry which is preliminary data.</text>
</comment>
<dbReference type="Proteomes" id="UP000478090">
    <property type="component" value="Unassembled WGS sequence"/>
</dbReference>
<keyword evidence="4" id="KW-1185">Reference proteome</keyword>
<dbReference type="Gene3D" id="3.50.50.60">
    <property type="entry name" value="FAD/NAD(P)-binding domain"/>
    <property type="match status" value="1"/>
</dbReference>
<evidence type="ECO:0000313" key="4">
    <source>
        <dbReference type="Proteomes" id="UP000478090"/>
    </source>
</evidence>
<proteinExistence type="inferred from homology"/>
<dbReference type="InterPro" id="IPR010451">
    <property type="entry name" value="Acetoacetate_decarboxylase"/>
</dbReference>
<dbReference type="SUPFAM" id="SSF160104">
    <property type="entry name" value="Acetoacetate decarboxylase-like"/>
    <property type="match status" value="1"/>
</dbReference>
<dbReference type="Pfam" id="PF13450">
    <property type="entry name" value="NAD_binding_8"/>
    <property type="match status" value="1"/>
</dbReference>
<dbReference type="PANTHER" id="PTHR43563">
    <property type="entry name" value="AMINE OXIDASE"/>
    <property type="match status" value="1"/>
</dbReference>
<dbReference type="EMBL" id="WWCM01000004">
    <property type="protein sequence ID" value="MYM39301.1"/>
    <property type="molecule type" value="Genomic_DNA"/>
</dbReference>
<accession>A0ABW9VJR7</accession>
<dbReference type="Gene3D" id="2.40.400.10">
    <property type="entry name" value="Acetoacetate decarboxylase-like"/>
    <property type="match status" value="1"/>
</dbReference>
<dbReference type="InterPro" id="IPR050703">
    <property type="entry name" value="Flavin_MAO"/>
</dbReference>
<evidence type="ECO:0000313" key="3">
    <source>
        <dbReference type="EMBL" id="MYM39301.1"/>
    </source>
</evidence>
<gene>
    <name evidence="3" type="ORF">GTP27_08145</name>
</gene>
<name>A0ABW9VJR7_9BURK</name>
<comment type="similarity">
    <text evidence="1">Belongs to the flavin monoamine oxidase family.</text>
</comment>
<dbReference type="InterPro" id="IPR023375">
    <property type="entry name" value="ADC_dom_sf"/>
</dbReference>
<dbReference type="Pfam" id="PF01593">
    <property type="entry name" value="Amino_oxidase"/>
    <property type="match status" value="1"/>
</dbReference>
<feature type="domain" description="Amine oxidase" evidence="2">
    <location>
        <begin position="966"/>
        <end position="1035"/>
    </location>
</feature>
<dbReference type="Pfam" id="PF06314">
    <property type="entry name" value="ADC"/>
    <property type="match status" value="1"/>
</dbReference>
<protein>
    <submittedName>
        <fullName evidence="3">NAD(P)-binding protein</fullName>
    </submittedName>
</protein>
<dbReference type="InterPro" id="IPR036188">
    <property type="entry name" value="FAD/NAD-bd_sf"/>
</dbReference>
<evidence type="ECO:0000256" key="1">
    <source>
        <dbReference type="ARBA" id="ARBA00005995"/>
    </source>
</evidence>
<reference evidence="3 4" key="1">
    <citation type="submission" date="2019-12" db="EMBL/GenBank/DDBJ databases">
        <title>Novel species isolated from a subtropical stream in China.</title>
        <authorList>
            <person name="Lu H."/>
        </authorList>
    </citation>
    <scope>NUCLEOTIDE SEQUENCE [LARGE SCALE GENOMIC DNA]</scope>
    <source>
        <strain evidence="3 4">CY13W</strain>
    </source>
</reference>
<sequence>MKEQDMRPSYIYQGGSVLMHAPLQLRNAEMYGYFVRGDVAKLQATLDGTLNQVAGQRLRFKALSPYVLLTFTRVHHADSALPVDHAKGWIREVDIVSWIMVGAMDEAGKLAHIYAYPAHIFVDDAMALINGRELFGYPKYLCDYAIPAAGSEPLRCAVSAKGFQPFGPETELAMHPLLEITATAKTGVDHPIKDVFDLVEQAIELLLSIPDFFNLDVAGVADIVSLLRQPRIDQIFLKQFPDSAGIKAVYQALLAAPATIQQIHSAALLGYEYECLLHRFDSFPLDQTLGLQLGKQAAILPYRLNFDFTAEPGVELVDNSRIAPQKIAILGGGVGAMTAAYYLSDQPGWQNNYDITVYQQGWRLGGKGASGRNAAYGQRIEEHGLHIWFGFYSNAFRMIKAAYASLQRPPGAPLATWRDAFKQHDYIALSEQVGQEWRNWNIVFPSLPGEPGEGSEKITLWQMAVAMVAWIEQWLKGIDALAQTLAPLPPASVAETTGGMLHDWWHALAARVEASVHELVNDAALLAAALSGAVANMAADSRRHSEAEHRMLAGALEGVRAHVHARYAPLLDSGEADARDTLRRLLICLDLGTTVMKGVLEDGVLRQGFDVINDIDFRAWLRKHGGSETYCVQSAPVRGFYDLVFAYEGGDFEKPNIEAGTLLRAMARIGLCYKGGIMFKMQAGMGDTIFTPLYQALRARGVKFRFFHKVDELVPDGRQIGSIRMTQQVQLQGEEYQPLVDVQQLACWPSTPDYSQIDTAQAQLLQQHQVNLESYWSDWPQLYQQQFGHALPQLTLRRGVDFDQVVFGISIASLQALCPQLLAQSPALNTSYEQVQTVATQAYQVWLNQDLAQMGWTHQPGGQQPVLSAFGEPYDTWAPMDQLLCREDWPAPLAPRNVSYFCSALPVQSYPPASDSSFPAVMAARAKAGAIHQLSQEIAALWSAAGPAGAFPWQWLVDGSNATGVQRFDAQYWRANVDPSERYVMSVVNSTKYRLQTDQSGFGNLYLAGDWIRTGLNAGCVEAAVMAGMQAARAISGYPQVIEGETDF</sequence>
<organism evidence="3 4">
    <name type="scientific">Duganella qianjiadongensis</name>
    <dbReference type="NCBI Taxonomy" id="2692176"/>
    <lineage>
        <taxon>Bacteria</taxon>
        <taxon>Pseudomonadati</taxon>
        <taxon>Pseudomonadota</taxon>
        <taxon>Betaproteobacteria</taxon>
        <taxon>Burkholderiales</taxon>
        <taxon>Oxalobacteraceae</taxon>
        <taxon>Telluria group</taxon>
        <taxon>Duganella</taxon>
    </lineage>
</organism>
<dbReference type="InterPro" id="IPR002937">
    <property type="entry name" value="Amino_oxidase"/>
</dbReference>
<dbReference type="SUPFAM" id="SSF51905">
    <property type="entry name" value="FAD/NAD(P)-binding domain"/>
    <property type="match status" value="1"/>
</dbReference>
<evidence type="ECO:0000259" key="2">
    <source>
        <dbReference type="Pfam" id="PF01593"/>
    </source>
</evidence>